<organism evidence="1">
    <name type="scientific">Marseillevirus LCMAC102</name>
    <dbReference type="NCBI Taxonomy" id="2506603"/>
    <lineage>
        <taxon>Viruses</taxon>
        <taxon>Varidnaviria</taxon>
        <taxon>Bamfordvirae</taxon>
        <taxon>Nucleocytoviricota</taxon>
        <taxon>Megaviricetes</taxon>
        <taxon>Pimascovirales</taxon>
        <taxon>Pimascovirales incertae sedis</taxon>
        <taxon>Marseilleviridae</taxon>
    </lineage>
</organism>
<accession>A0A481YTB3</accession>
<dbReference type="InterPro" id="IPR032675">
    <property type="entry name" value="LRR_dom_sf"/>
</dbReference>
<protein>
    <submittedName>
        <fullName evidence="1">Uncharacterized protein</fullName>
    </submittedName>
</protein>
<proteinExistence type="predicted"/>
<gene>
    <name evidence="1" type="ORF">LCMAC102_02270</name>
</gene>
<name>A0A481YTB3_9VIRU</name>
<sequence>MEDCNCPHCHPTPKKYAKVPQVLCQTIVMAVTVTYIAGLPNHVKILETSYDILNRISKFVTELYCSNNQLTYLDGCPEGVTTLYYSNNPLNSTYANKSLKEIHLINYVKKFKKGITIVDNIILNYNARTIQKVWDDWWYKPDKQGESRVAKKQYAKLNYENNLQNKKISTLPR</sequence>
<dbReference type="EMBL" id="MK500334">
    <property type="protein sequence ID" value="QBK86432.1"/>
    <property type="molecule type" value="Genomic_DNA"/>
</dbReference>
<dbReference type="Gene3D" id="3.80.10.10">
    <property type="entry name" value="Ribonuclease Inhibitor"/>
    <property type="match status" value="1"/>
</dbReference>
<evidence type="ECO:0000313" key="1">
    <source>
        <dbReference type="EMBL" id="QBK86432.1"/>
    </source>
</evidence>
<reference evidence="1" key="1">
    <citation type="journal article" date="2019" name="MBio">
        <title>Virus Genomes from Deep Sea Sediments Expand the Ocean Megavirome and Support Independent Origins of Viral Gigantism.</title>
        <authorList>
            <person name="Backstrom D."/>
            <person name="Yutin N."/>
            <person name="Jorgensen S.L."/>
            <person name="Dharamshi J."/>
            <person name="Homa F."/>
            <person name="Zaremba-Niedwiedzka K."/>
            <person name="Spang A."/>
            <person name="Wolf Y.I."/>
            <person name="Koonin E.V."/>
            <person name="Ettema T.J."/>
        </authorList>
    </citation>
    <scope>NUCLEOTIDE SEQUENCE</scope>
</reference>